<dbReference type="AlphaFoldDB" id="A0A8K1FRG3"/>
<evidence type="ECO:0000256" key="3">
    <source>
        <dbReference type="ARBA" id="ARBA00023002"/>
    </source>
</evidence>
<dbReference type="Proteomes" id="UP000794436">
    <property type="component" value="Unassembled WGS sequence"/>
</dbReference>
<sequence length="369" mass="40531">MATADYKLFTPLTLGNDFVLKNRVVFSPLTRARSNPKTRAPTDLNTLYYEQCAGAGLIVTEATAISEQGFGWFGAPALYTQEHADGWKKVVDAVHAKGGKIVLQLWHMGRQAHSSFNSKNEIVAPSAIAITQGQLRNAKGEHASYEVPRALETDEIPAIVEDYRKCAELAKQVGFDGVEIHAANGYLVDTFLQSSTNKRTDKYGGSIENRSRFLLEIVDAIKTVWSSDRIGVRLSPNGSFGQMGSEDNVETYKYVFQQLSQHNLAYVALLDGFGFGYRGKCPLITVSDAKTHFKGTVFATNSCTRDIAEGVVRSGAADAVGFGRLYISNPDLAERFQNDWPLNADAEYADYWDASKGAEGYTTFPAYKA</sequence>
<comment type="caution">
    <text evidence="5">The sequence shown here is derived from an EMBL/GenBank/DDBJ whole genome shotgun (WGS) entry which is preliminary data.</text>
</comment>
<dbReference type="FunFam" id="3.20.20.70:FF:000059">
    <property type="entry name" value="N-ethylmaleimide reductase, FMN-linked"/>
    <property type="match status" value="1"/>
</dbReference>
<feature type="domain" description="NADH:flavin oxidoreductase/NADH oxidase N-terminal" evidence="4">
    <location>
        <begin position="7"/>
        <end position="342"/>
    </location>
</feature>
<comment type="similarity">
    <text evidence="2">Belongs to the NADH:flavin oxidoreductase/NADH oxidase family.</text>
</comment>
<dbReference type="GO" id="GO:0010181">
    <property type="term" value="F:FMN binding"/>
    <property type="evidence" value="ECO:0007669"/>
    <property type="project" value="InterPro"/>
</dbReference>
<dbReference type="CDD" id="cd02933">
    <property type="entry name" value="OYE_like_FMN"/>
    <property type="match status" value="1"/>
</dbReference>
<accession>A0A8K1FRG3</accession>
<dbReference type="InterPro" id="IPR001155">
    <property type="entry name" value="OxRdtase_FMN_N"/>
</dbReference>
<proteinExistence type="inferred from homology"/>
<gene>
    <name evidence="5" type="ORF">Poli38472_001128</name>
</gene>
<name>A0A8K1FRG3_PYTOL</name>
<dbReference type="InterPro" id="IPR045247">
    <property type="entry name" value="Oye-like"/>
</dbReference>
<evidence type="ECO:0000259" key="4">
    <source>
        <dbReference type="Pfam" id="PF00724"/>
    </source>
</evidence>
<protein>
    <recommendedName>
        <fullName evidence="4">NADH:flavin oxidoreductase/NADH oxidase N-terminal domain-containing protein</fullName>
    </recommendedName>
</protein>
<dbReference type="GO" id="GO:0016628">
    <property type="term" value="F:oxidoreductase activity, acting on the CH-CH group of donors, NAD or NADP as acceptor"/>
    <property type="evidence" value="ECO:0007669"/>
    <property type="project" value="UniProtKB-ARBA"/>
</dbReference>
<dbReference type="GO" id="GO:0005829">
    <property type="term" value="C:cytosol"/>
    <property type="evidence" value="ECO:0007669"/>
    <property type="project" value="UniProtKB-ARBA"/>
</dbReference>
<reference evidence="5" key="1">
    <citation type="submission" date="2019-03" db="EMBL/GenBank/DDBJ databases">
        <title>Long read genome sequence of the mycoparasitic Pythium oligandrum ATCC 38472 isolated from sugarbeet rhizosphere.</title>
        <authorList>
            <person name="Gaulin E."/>
        </authorList>
    </citation>
    <scope>NUCLEOTIDE SEQUENCE</scope>
    <source>
        <strain evidence="5">ATCC 38472_TT</strain>
    </source>
</reference>
<evidence type="ECO:0000313" key="5">
    <source>
        <dbReference type="EMBL" id="TMW68972.1"/>
    </source>
</evidence>
<evidence type="ECO:0000256" key="1">
    <source>
        <dbReference type="ARBA" id="ARBA00001917"/>
    </source>
</evidence>
<keyword evidence="6" id="KW-1185">Reference proteome</keyword>
<evidence type="ECO:0000256" key="2">
    <source>
        <dbReference type="ARBA" id="ARBA00005979"/>
    </source>
</evidence>
<dbReference type="PANTHER" id="PTHR22893:SF91">
    <property type="entry name" value="NADPH DEHYDROGENASE 2-RELATED"/>
    <property type="match status" value="1"/>
</dbReference>
<comment type="cofactor">
    <cofactor evidence="1">
        <name>FMN</name>
        <dbReference type="ChEBI" id="CHEBI:58210"/>
    </cofactor>
</comment>
<keyword evidence="3" id="KW-0560">Oxidoreductase</keyword>
<dbReference type="EMBL" id="SPLM01000001">
    <property type="protein sequence ID" value="TMW68972.1"/>
    <property type="molecule type" value="Genomic_DNA"/>
</dbReference>
<dbReference type="SUPFAM" id="SSF51395">
    <property type="entry name" value="FMN-linked oxidoreductases"/>
    <property type="match status" value="1"/>
</dbReference>
<organism evidence="5 6">
    <name type="scientific">Pythium oligandrum</name>
    <name type="common">Mycoparasitic fungus</name>
    <dbReference type="NCBI Taxonomy" id="41045"/>
    <lineage>
        <taxon>Eukaryota</taxon>
        <taxon>Sar</taxon>
        <taxon>Stramenopiles</taxon>
        <taxon>Oomycota</taxon>
        <taxon>Peronosporomycetes</taxon>
        <taxon>Pythiales</taxon>
        <taxon>Pythiaceae</taxon>
        <taxon>Pythium</taxon>
    </lineage>
</organism>
<dbReference type="PANTHER" id="PTHR22893">
    <property type="entry name" value="NADH OXIDOREDUCTASE-RELATED"/>
    <property type="match status" value="1"/>
</dbReference>
<dbReference type="OrthoDB" id="276546at2759"/>
<evidence type="ECO:0000313" key="6">
    <source>
        <dbReference type="Proteomes" id="UP000794436"/>
    </source>
</evidence>
<dbReference type="InterPro" id="IPR013785">
    <property type="entry name" value="Aldolase_TIM"/>
</dbReference>
<dbReference type="Pfam" id="PF00724">
    <property type="entry name" value="Oxidored_FMN"/>
    <property type="match status" value="1"/>
</dbReference>
<dbReference type="Gene3D" id="3.20.20.70">
    <property type="entry name" value="Aldolase class I"/>
    <property type="match status" value="1"/>
</dbReference>